<accession>A0A383BIU6</accession>
<feature type="domain" description="DUF1549" evidence="1">
    <location>
        <begin position="178"/>
        <end position="245"/>
    </location>
</feature>
<evidence type="ECO:0000313" key="2">
    <source>
        <dbReference type="EMBL" id="SVE19750.1"/>
    </source>
</evidence>
<protein>
    <recommendedName>
        <fullName evidence="1">DUF1549 domain-containing protein</fullName>
    </recommendedName>
</protein>
<feature type="non-terminal residue" evidence="2">
    <location>
        <position position="1"/>
    </location>
</feature>
<organism evidence="2">
    <name type="scientific">marine metagenome</name>
    <dbReference type="NCBI Taxonomy" id="408172"/>
    <lineage>
        <taxon>unclassified sequences</taxon>
        <taxon>metagenomes</taxon>
        <taxon>ecological metagenomes</taxon>
    </lineage>
</organism>
<proteinExistence type="predicted"/>
<dbReference type="PANTHER" id="PTHR35889">
    <property type="entry name" value="CYCLOINULO-OLIGOSACCHARIDE FRUCTANOTRANSFERASE-RELATED"/>
    <property type="match status" value="1"/>
</dbReference>
<reference evidence="2" key="1">
    <citation type="submission" date="2018-05" db="EMBL/GenBank/DDBJ databases">
        <authorList>
            <person name="Lanie J.A."/>
            <person name="Ng W.-L."/>
            <person name="Kazmierczak K.M."/>
            <person name="Andrzejewski T.M."/>
            <person name="Davidsen T.M."/>
            <person name="Wayne K.J."/>
            <person name="Tettelin H."/>
            <person name="Glass J.I."/>
            <person name="Rusch D."/>
            <person name="Podicherti R."/>
            <person name="Tsui H.-C.T."/>
            <person name="Winkler M.E."/>
        </authorList>
    </citation>
    <scope>NUCLEOTIDE SEQUENCE</scope>
</reference>
<dbReference type="EMBL" id="UINC01200729">
    <property type="protein sequence ID" value="SVE19750.1"/>
    <property type="molecule type" value="Genomic_DNA"/>
</dbReference>
<evidence type="ECO:0000259" key="1">
    <source>
        <dbReference type="Pfam" id="PF07583"/>
    </source>
</evidence>
<dbReference type="AlphaFoldDB" id="A0A383BIU6"/>
<name>A0A383BIU6_9ZZZZ</name>
<feature type="non-terminal residue" evidence="2">
    <location>
        <position position="246"/>
    </location>
</feature>
<dbReference type="InterPro" id="IPR011444">
    <property type="entry name" value="DUF1549"/>
</dbReference>
<sequence length="246" mass="27239">SLRGQDPAFDYVALTRGPRGRRVDRVIPEKSLILLKPAAEVPHEGGRRFRAGDVPFEILRSWIRSGAPGPDSRSAKLERLEVSPGKELEVLVDPVAELQVRVHAVFSDGTRKDVSEFAVYEPVGDTVEVSSRGLVRRSALGESTVLVRYLGRQEPVRVAFVPAGKGYEWRGPLEKNFIDKAIFGKLRRLRLNSSVVCDDTVFLRRATLDLTGRLPTADEARAFILAEKPGKRARKIDELLATAGFA</sequence>
<dbReference type="Pfam" id="PF07583">
    <property type="entry name" value="PSCyt2"/>
    <property type="match status" value="1"/>
</dbReference>
<gene>
    <name evidence="2" type="ORF">METZ01_LOCUS472604</name>
</gene>
<dbReference type="PANTHER" id="PTHR35889:SF3">
    <property type="entry name" value="F-BOX DOMAIN-CONTAINING PROTEIN"/>
    <property type="match status" value="1"/>
</dbReference>